<feature type="transmembrane region" description="Helical" evidence="7">
    <location>
        <begin position="12"/>
        <end position="30"/>
    </location>
</feature>
<dbReference type="SUPFAM" id="SSF103481">
    <property type="entry name" value="Multidrug resistance efflux transporter EmrE"/>
    <property type="match status" value="2"/>
</dbReference>
<dbReference type="Proteomes" id="UP000625804">
    <property type="component" value="Unassembled WGS sequence"/>
</dbReference>
<feature type="transmembrane region" description="Helical" evidence="7">
    <location>
        <begin position="69"/>
        <end position="93"/>
    </location>
</feature>
<evidence type="ECO:0000256" key="3">
    <source>
        <dbReference type="ARBA" id="ARBA00022475"/>
    </source>
</evidence>
<feature type="transmembrane region" description="Helical" evidence="7">
    <location>
        <begin position="125"/>
        <end position="141"/>
    </location>
</feature>
<keyword evidence="4 7" id="KW-0812">Transmembrane</keyword>
<feature type="transmembrane region" description="Helical" evidence="7">
    <location>
        <begin position="247"/>
        <end position="267"/>
    </location>
</feature>
<evidence type="ECO:0000256" key="6">
    <source>
        <dbReference type="ARBA" id="ARBA00023136"/>
    </source>
</evidence>
<feature type="transmembrane region" description="Helical" evidence="7">
    <location>
        <begin position="215"/>
        <end position="235"/>
    </location>
</feature>
<dbReference type="RefSeq" id="WP_173731841.1">
    <property type="nucleotide sequence ID" value="NZ_JABTTE010000019.1"/>
</dbReference>
<gene>
    <name evidence="9" type="ORF">HR057_12800</name>
</gene>
<protein>
    <submittedName>
        <fullName evidence="9">DMT family transporter</fullName>
    </submittedName>
</protein>
<dbReference type="PANTHER" id="PTHR42920">
    <property type="entry name" value="OS03G0707200 PROTEIN-RELATED"/>
    <property type="match status" value="1"/>
</dbReference>
<keyword evidence="3" id="KW-1003">Cell membrane</keyword>
<accession>A0A8J8GFQ0</accession>
<name>A0A8J8GFQ0_9BACI</name>
<proteinExistence type="inferred from homology"/>
<comment type="similarity">
    <text evidence="2">Belongs to the EamA transporter family.</text>
</comment>
<feature type="domain" description="EamA" evidence="8">
    <location>
        <begin position="150"/>
        <end position="288"/>
    </location>
</feature>
<evidence type="ECO:0000256" key="7">
    <source>
        <dbReference type="SAM" id="Phobius"/>
    </source>
</evidence>
<feature type="transmembrane region" description="Helical" evidence="7">
    <location>
        <begin position="99"/>
        <end position="118"/>
    </location>
</feature>
<reference evidence="9" key="1">
    <citation type="submission" date="2020-06" db="EMBL/GenBank/DDBJ databases">
        <title>A novel thermopfilic bacterium from Erzurum, Turkey.</title>
        <authorList>
            <person name="Adiguzel A."/>
            <person name="Ay H."/>
            <person name="Baltaci M.O."/>
        </authorList>
    </citation>
    <scope>NUCLEOTIDE SEQUENCE</scope>
    <source>
        <strain evidence="9">P2</strain>
    </source>
</reference>
<feature type="transmembrane region" description="Helical" evidence="7">
    <location>
        <begin position="153"/>
        <end position="172"/>
    </location>
</feature>
<keyword evidence="10" id="KW-1185">Reference proteome</keyword>
<keyword evidence="6 7" id="KW-0472">Membrane</keyword>
<dbReference type="GO" id="GO:0005886">
    <property type="term" value="C:plasma membrane"/>
    <property type="evidence" value="ECO:0007669"/>
    <property type="project" value="UniProtKB-SubCell"/>
</dbReference>
<dbReference type="PANTHER" id="PTHR42920:SF5">
    <property type="entry name" value="EAMA DOMAIN-CONTAINING PROTEIN"/>
    <property type="match status" value="1"/>
</dbReference>
<sequence length="307" mass="34096">MNKKQLLADASLLCVAFIWGATFVLVQNAITLLEPFSFNAIRFSLAGLFLILWLLLFHRKILSKVDKKLILAGIIMGFWLFTAYALQTFGLLFTTSSKAGFITGLSVVLVPLFGFLFFKEKLKGFAMIGVFIALIGLYLLTLGDHFALNKGDILVFLCAISFAAHILVTGKYSPFYSTLLLTIIQIVTVAFLSGIAAILFENWLLLFDQTVMGNFHVVLALFICSFFATAVAFLTQTNFQKFTTPTRVALIFAMEPVFAAITAFFWAGERLGPKALIGCLLIFFGMILAELPEKTLRRHLKHSNTSL</sequence>
<evidence type="ECO:0000256" key="2">
    <source>
        <dbReference type="ARBA" id="ARBA00007362"/>
    </source>
</evidence>
<keyword evidence="5 7" id="KW-1133">Transmembrane helix</keyword>
<feature type="transmembrane region" description="Helical" evidence="7">
    <location>
        <begin position="179"/>
        <end position="200"/>
    </location>
</feature>
<feature type="transmembrane region" description="Helical" evidence="7">
    <location>
        <begin position="273"/>
        <end position="291"/>
    </location>
</feature>
<evidence type="ECO:0000256" key="1">
    <source>
        <dbReference type="ARBA" id="ARBA00004651"/>
    </source>
</evidence>
<evidence type="ECO:0000259" key="8">
    <source>
        <dbReference type="Pfam" id="PF00892"/>
    </source>
</evidence>
<evidence type="ECO:0000256" key="5">
    <source>
        <dbReference type="ARBA" id="ARBA00022989"/>
    </source>
</evidence>
<comment type="caution">
    <text evidence="9">The sequence shown here is derived from an EMBL/GenBank/DDBJ whole genome shotgun (WGS) entry which is preliminary data.</text>
</comment>
<comment type="subcellular location">
    <subcellularLocation>
        <location evidence="1">Cell membrane</location>
        <topology evidence="1">Multi-pass membrane protein</topology>
    </subcellularLocation>
</comment>
<dbReference type="InterPro" id="IPR000620">
    <property type="entry name" value="EamA_dom"/>
</dbReference>
<evidence type="ECO:0000313" key="9">
    <source>
        <dbReference type="EMBL" id="NSL52634.1"/>
    </source>
</evidence>
<dbReference type="InterPro" id="IPR037185">
    <property type="entry name" value="EmrE-like"/>
</dbReference>
<dbReference type="InterPro" id="IPR051258">
    <property type="entry name" value="Diverse_Substrate_Transporter"/>
</dbReference>
<dbReference type="AlphaFoldDB" id="A0A8J8GFQ0"/>
<dbReference type="Pfam" id="PF00892">
    <property type="entry name" value="EamA"/>
    <property type="match status" value="2"/>
</dbReference>
<feature type="transmembrane region" description="Helical" evidence="7">
    <location>
        <begin position="36"/>
        <end position="57"/>
    </location>
</feature>
<organism evidence="9 10">
    <name type="scientific">Calidifontibacillus erzurumensis</name>
    <dbReference type="NCBI Taxonomy" id="2741433"/>
    <lineage>
        <taxon>Bacteria</taxon>
        <taxon>Bacillati</taxon>
        <taxon>Bacillota</taxon>
        <taxon>Bacilli</taxon>
        <taxon>Bacillales</taxon>
        <taxon>Bacillaceae</taxon>
        <taxon>Calidifontibacillus/Schinkia group</taxon>
        <taxon>Calidifontibacillus</taxon>
    </lineage>
</organism>
<feature type="domain" description="EamA" evidence="8">
    <location>
        <begin position="9"/>
        <end position="141"/>
    </location>
</feature>
<evidence type="ECO:0000256" key="4">
    <source>
        <dbReference type="ARBA" id="ARBA00022692"/>
    </source>
</evidence>
<evidence type="ECO:0000313" key="10">
    <source>
        <dbReference type="Proteomes" id="UP000625804"/>
    </source>
</evidence>
<dbReference type="EMBL" id="JABTTE010000019">
    <property type="protein sequence ID" value="NSL52634.1"/>
    <property type="molecule type" value="Genomic_DNA"/>
</dbReference>